<keyword evidence="2" id="KW-1185">Reference proteome</keyword>
<dbReference type="EMBL" id="JAHDVG010000482">
    <property type="protein sequence ID" value="KAH1172943.1"/>
    <property type="molecule type" value="Genomic_DNA"/>
</dbReference>
<organism evidence="1 2">
    <name type="scientific">Mauremys mutica</name>
    <name type="common">yellowpond turtle</name>
    <dbReference type="NCBI Taxonomy" id="74926"/>
    <lineage>
        <taxon>Eukaryota</taxon>
        <taxon>Metazoa</taxon>
        <taxon>Chordata</taxon>
        <taxon>Craniata</taxon>
        <taxon>Vertebrata</taxon>
        <taxon>Euteleostomi</taxon>
        <taxon>Archelosauria</taxon>
        <taxon>Testudinata</taxon>
        <taxon>Testudines</taxon>
        <taxon>Cryptodira</taxon>
        <taxon>Durocryptodira</taxon>
        <taxon>Testudinoidea</taxon>
        <taxon>Geoemydidae</taxon>
        <taxon>Geoemydinae</taxon>
        <taxon>Mauremys</taxon>
    </lineage>
</organism>
<dbReference type="AlphaFoldDB" id="A0A9D3X4W5"/>
<sequence>MSMALDIHPEEVWEKSHKLMDILTSAAPPRIALPIDESFLEPTKILWHTPASYCKKNGAK</sequence>
<name>A0A9D3X4W5_9SAUR</name>
<evidence type="ECO:0000313" key="1">
    <source>
        <dbReference type="EMBL" id="KAH1172943.1"/>
    </source>
</evidence>
<reference evidence="1" key="1">
    <citation type="submission" date="2021-09" db="EMBL/GenBank/DDBJ databases">
        <title>The genome of Mauremys mutica provides insights into the evolution of semi-aquatic lifestyle.</title>
        <authorList>
            <person name="Gong S."/>
            <person name="Gao Y."/>
        </authorList>
    </citation>
    <scope>NUCLEOTIDE SEQUENCE</scope>
    <source>
        <strain evidence="1">MM-2020</strain>
        <tissue evidence="1">Muscle</tissue>
    </source>
</reference>
<gene>
    <name evidence="1" type="ORF">KIL84_016782</name>
</gene>
<evidence type="ECO:0000313" key="2">
    <source>
        <dbReference type="Proteomes" id="UP000827986"/>
    </source>
</evidence>
<accession>A0A9D3X4W5</accession>
<proteinExistence type="predicted"/>
<comment type="caution">
    <text evidence="1">The sequence shown here is derived from an EMBL/GenBank/DDBJ whole genome shotgun (WGS) entry which is preliminary data.</text>
</comment>
<dbReference type="Proteomes" id="UP000827986">
    <property type="component" value="Unassembled WGS sequence"/>
</dbReference>
<protein>
    <submittedName>
        <fullName evidence="1">Uncharacterized protein</fullName>
    </submittedName>
</protein>
<feature type="non-terminal residue" evidence="1">
    <location>
        <position position="60"/>
    </location>
</feature>